<evidence type="ECO:0000256" key="9">
    <source>
        <dbReference type="ARBA" id="ARBA00022989"/>
    </source>
</evidence>
<keyword evidence="16" id="KW-1185">Reference proteome</keyword>
<feature type="compositionally biased region" description="Low complexity" evidence="12">
    <location>
        <begin position="20"/>
        <end position="35"/>
    </location>
</feature>
<comment type="cofactor">
    <cofactor evidence="1">
        <name>Zn(2+)</name>
        <dbReference type="ChEBI" id="CHEBI:29105"/>
    </cofactor>
</comment>
<evidence type="ECO:0000256" key="10">
    <source>
        <dbReference type="ARBA" id="ARBA00023049"/>
    </source>
</evidence>
<evidence type="ECO:0000256" key="4">
    <source>
        <dbReference type="ARBA" id="ARBA00022670"/>
    </source>
</evidence>
<evidence type="ECO:0000256" key="6">
    <source>
        <dbReference type="ARBA" id="ARBA00022723"/>
    </source>
</evidence>
<dbReference type="InterPro" id="IPR008915">
    <property type="entry name" value="Peptidase_M50"/>
</dbReference>
<proteinExistence type="inferred from homology"/>
<feature type="transmembrane region" description="Helical" evidence="13">
    <location>
        <begin position="166"/>
        <end position="186"/>
    </location>
</feature>
<dbReference type="PANTHER" id="PTHR39188">
    <property type="entry name" value="MEMBRANE-ASSOCIATED ZINC METALLOPROTEASE M50B"/>
    <property type="match status" value="1"/>
</dbReference>
<dbReference type="GO" id="GO:0006508">
    <property type="term" value="P:proteolysis"/>
    <property type="evidence" value="ECO:0007669"/>
    <property type="project" value="UniProtKB-KW"/>
</dbReference>
<feature type="region of interest" description="Disordered" evidence="12">
    <location>
        <begin position="1"/>
        <end position="156"/>
    </location>
</feature>
<dbReference type="SUPFAM" id="SSF54631">
    <property type="entry name" value="CBS-domain pair"/>
    <property type="match status" value="1"/>
</dbReference>
<evidence type="ECO:0000313" key="16">
    <source>
        <dbReference type="Proteomes" id="UP000318103"/>
    </source>
</evidence>
<feature type="compositionally biased region" description="Pro residues" evidence="12">
    <location>
        <begin position="109"/>
        <end position="118"/>
    </location>
</feature>
<dbReference type="PANTHER" id="PTHR39188:SF3">
    <property type="entry name" value="STAGE IV SPORULATION PROTEIN FB"/>
    <property type="match status" value="1"/>
</dbReference>
<accession>A0A542UMA8</accession>
<keyword evidence="4 15" id="KW-0645">Protease</keyword>
<feature type="transmembrane region" description="Helical" evidence="13">
    <location>
        <begin position="334"/>
        <end position="354"/>
    </location>
</feature>
<comment type="caution">
    <text evidence="15">The sequence shown here is derived from an EMBL/GenBank/DDBJ whole genome shotgun (WGS) entry which is preliminary data.</text>
</comment>
<evidence type="ECO:0000256" key="7">
    <source>
        <dbReference type="ARBA" id="ARBA00022801"/>
    </source>
</evidence>
<dbReference type="STRING" id="164348.BFF78_33270"/>
<feature type="transmembrane region" description="Helical" evidence="13">
    <location>
        <begin position="290"/>
        <end position="313"/>
    </location>
</feature>
<dbReference type="InterPro" id="IPR046342">
    <property type="entry name" value="CBS_dom_sf"/>
</dbReference>
<evidence type="ECO:0000256" key="8">
    <source>
        <dbReference type="ARBA" id="ARBA00022833"/>
    </source>
</evidence>
<dbReference type="GO" id="GO:0008237">
    <property type="term" value="F:metallopeptidase activity"/>
    <property type="evidence" value="ECO:0007669"/>
    <property type="project" value="UniProtKB-KW"/>
</dbReference>
<evidence type="ECO:0000256" key="5">
    <source>
        <dbReference type="ARBA" id="ARBA00022692"/>
    </source>
</evidence>
<dbReference type="Pfam" id="PF02163">
    <property type="entry name" value="Peptidase_M50"/>
    <property type="match status" value="2"/>
</dbReference>
<dbReference type="Proteomes" id="UP000318103">
    <property type="component" value="Unassembled WGS sequence"/>
</dbReference>
<evidence type="ECO:0000259" key="14">
    <source>
        <dbReference type="Pfam" id="PF02163"/>
    </source>
</evidence>
<keyword evidence="9 13" id="KW-1133">Transmembrane helix</keyword>
<name>A0A542UMA8_9ACTN</name>
<evidence type="ECO:0000256" key="2">
    <source>
        <dbReference type="ARBA" id="ARBA00004141"/>
    </source>
</evidence>
<dbReference type="AlphaFoldDB" id="A0A542UMA8"/>
<keyword evidence="10" id="KW-0482">Metalloprotease</keyword>
<protein>
    <submittedName>
        <fullName evidence="15">Zn-dependent protease</fullName>
    </submittedName>
</protein>
<feature type="transmembrane region" description="Helical" evidence="13">
    <location>
        <begin position="198"/>
        <end position="221"/>
    </location>
</feature>
<keyword evidence="5 13" id="KW-0812">Transmembrane</keyword>
<dbReference type="GO" id="GO:0046872">
    <property type="term" value="F:metal ion binding"/>
    <property type="evidence" value="ECO:0007669"/>
    <property type="project" value="UniProtKB-KW"/>
</dbReference>
<feature type="domain" description="Peptidase M50" evidence="14">
    <location>
        <begin position="206"/>
        <end position="279"/>
    </location>
</feature>
<feature type="domain" description="Peptidase M50" evidence="14">
    <location>
        <begin position="294"/>
        <end position="346"/>
    </location>
</feature>
<dbReference type="CDD" id="cd06164">
    <property type="entry name" value="S2P-M50_SpoIVFB_CBS"/>
    <property type="match status" value="1"/>
</dbReference>
<feature type="transmembrane region" description="Helical" evidence="13">
    <location>
        <begin position="374"/>
        <end position="391"/>
    </location>
</feature>
<feature type="compositionally biased region" description="Low complexity" evidence="12">
    <location>
        <begin position="95"/>
        <end position="108"/>
    </location>
</feature>
<evidence type="ECO:0000256" key="11">
    <source>
        <dbReference type="ARBA" id="ARBA00023136"/>
    </source>
</evidence>
<dbReference type="OrthoDB" id="9781963at2"/>
<evidence type="ECO:0000256" key="1">
    <source>
        <dbReference type="ARBA" id="ARBA00001947"/>
    </source>
</evidence>
<keyword evidence="6" id="KW-0479">Metal-binding</keyword>
<gene>
    <name evidence="15" type="ORF">FB563_5319</name>
</gene>
<organism evidence="15 16">
    <name type="scientific">Streptomyces puniciscabiei</name>
    <dbReference type="NCBI Taxonomy" id="164348"/>
    <lineage>
        <taxon>Bacteria</taxon>
        <taxon>Bacillati</taxon>
        <taxon>Actinomycetota</taxon>
        <taxon>Actinomycetes</taxon>
        <taxon>Kitasatosporales</taxon>
        <taxon>Streptomycetaceae</taxon>
        <taxon>Streptomyces</taxon>
    </lineage>
</organism>
<evidence type="ECO:0000256" key="3">
    <source>
        <dbReference type="ARBA" id="ARBA00007931"/>
    </source>
</evidence>
<sequence>MDVSGGSGQPRSGNDKPAEHPAGPTAPTTDPTHTGPEPHPDTPTTNAGDTDDTGADTTTTPQGTDSTHGVPDTTPTDAGPAGTGATTGDTDRTDTPSGATTGPAQTPDTPGPPAPPEDTPAGTGTPPGTHPEHRSLAHSGIAKGEPPRPRPKEPGGGILMGRPFGVPVYVAPSWFLVAALITWVFGGQLDRVLPELGAARYLVSLFFAVAFYASVLVHELAHTVAAIRFKLPVRRIQLQFFGGVSEIEKEAETPGREFVLAFVGPLLSLVLAGLFYLAMKPVEPGTVPGVLLAGLMISNLIVAIFNLLPGLPLDGGRMLRAVVWAITGKPMSGTVAAAWVGRALAVAVLIGLPLLNQSGALGGSSEDTGGMDTVTDALLAAILAAIIWTGAGNSLRMARLREHLPELRARTLTRRAVPVGTDTPLSEALRRANAAGARALVVVDAHGNPLSLVRESAIVGVPEHRRPWVAVSGLAQELTDGMRVSAELAGEELLDVLRATPATEYLVVEETGEIYGVLSAADVERAFVKAMARPS</sequence>
<feature type="transmembrane region" description="Helical" evidence="13">
    <location>
        <begin position="258"/>
        <end position="278"/>
    </location>
</feature>
<dbReference type="Gene3D" id="3.10.580.10">
    <property type="entry name" value="CBS-domain"/>
    <property type="match status" value="1"/>
</dbReference>
<feature type="compositionally biased region" description="Low complexity" evidence="12">
    <location>
        <begin position="55"/>
        <end position="88"/>
    </location>
</feature>
<keyword evidence="11 13" id="KW-0472">Membrane</keyword>
<evidence type="ECO:0000256" key="12">
    <source>
        <dbReference type="SAM" id="MobiDB-lite"/>
    </source>
</evidence>
<evidence type="ECO:0000256" key="13">
    <source>
        <dbReference type="SAM" id="Phobius"/>
    </source>
</evidence>
<keyword evidence="8" id="KW-0862">Zinc</keyword>
<evidence type="ECO:0000313" key="15">
    <source>
        <dbReference type="EMBL" id="TQL00230.1"/>
    </source>
</evidence>
<comment type="similarity">
    <text evidence="3">Belongs to the peptidase M50B family.</text>
</comment>
<dbReference type="GO" id="GO:0016020">
    <property type="term" value="C:membrane"/>
    <property type="evidence" value="ECO:0007669"/>
    <property type="project" value="UniProtKB-SubCell"/>
</dbReference>
<dbReference type="RefSeq" id="WP_142218941.1">
    <property type="nucleotide sequence ID" value="NZ_JBPJFI010000001.1"/>
</dbReference>
<reference evidence="15 16" key="1">
    <citation type="submission" date="2019-06" db="EMBL/GenBank/DDBJ databases">
        <title>Sequencing the genomes of 1000 actinobacteria strains.</title>
        <authorList>
            <person name="Klenk H.-P."/>
        </authorList>
    </citation>
    <scope>NUCLEOTIDE SEQUENCE [LARGE SCALE GENOMIC DNA]</scope>
    <source>
        <strain evidence="15 16">DSM 41929</strain>
    </source>
</reference>
<comment type="subcellular location">
    <subcellularLocation>
        <location evidence="2">Membrane</location>
        <topology evidence="2">Multi-pass membrane protein</topology>
    </subcellularLocation>
</comment>
<dbReference type="EMBL" id="VFNX01000001">
    <property type="protein sequence ID" value="TQL00230.1"/>
    <property type="molecule type" value="Genomic_DNA"/>
</dbReference>
<keyword evidence="7" id="KW-0378">Hydrolase</keyword>